<keyword evidence="1" id="KW-0175">Coiled coil</keyword>
<feature type="compositionally biased region" description="Basic and acidic residues" evidence="2">
    <location>
        <begin position="636"/>
        <end position="645"/>
    </location>
</feature>
<evidence type="ECO:0000256" key="3">
    <source>
        <dbReference type="SAM" id="Phobius"/>
    </source>
</evidence>
<dbReference type="Pfam" id="PF13779">
    <property type="entry name" value="DUF4175"/>
    <property type="match status" value="1"/>
</dbReference>
<feature type="compositionally biased region" description="Low complexity" evidence="2">
    <location>
        <begin position="322"/>
        <end position="345"/>
    </location>
</feature>
<feature type="compositionally biased region" description="Low complexity" evidence="2">
    <location>
        <begin position="734"/>
        <end position="770"/>
    </location>
</feature>
<proteinExistence type="predicted"/>
<gene>
    <name evidence="4" type="ORF">NVS89_08970</name>
</gene>
<keyword evidence="3" id="KW-1133">Transmembrane helix</keyword>
<feature type="compositionally biased region" description="Basic and acidic residues" evidence="2">
    <location>
        <begin position="295"/>
        <end position="313"/>
    </location>
</feature>
<feature type="compositionally biased region" description="Low complexity" evidence="2">
    <location>
        <begin position="859"/>
        <end position="871"/>
    </location>
</feature>
<evidence type="ECO:0000256" key="2">
    <source>
        <dbReference type="SAM" id="MobiDB-lite"/>
    </source>
</evidence>
<reference evidence="4" key="1">
    <citation type="submission" date="2022-08" db="EMBL/GenBank/DDBJ databases">
        <authorList>
            <person name="Li F."/>
        </authorList>
    </citation>
    <scope>NUCLEOTIDE SEQUENCE</scope>
    <source>
        <strain evidence="4">MQZ15Z-1</strain>
    </source>
</reference>
<sequence length="949" mass="102979">MTAAPEGQSETGGDMRAEDRVRAAIRRAEKRMDAAQQRAYAAILWERSWPAIAAVAAALGVFLIASWLGLWVALTPLWRMALLVPFALLVLAALIPLFRIRPPSAAETLARLDRTSRLPHRPVTALADHLATRPDDPVGAALWRAHVTRASNQLGSLRAGLPSPRLAAIDGRAVRALVLLGVVATFFMAPGDHLRRISAAFDWQTPVPPVPYRIDAWVTPPGYTARPPVMLPGLRSLDVAQNANAASAAEAPSDPSTPSYDAAALTVPAGSELVVRVTGPITARPSVEGGIAPAEEAKAEEKTDGKTGEEKAADATGKGPNAATAGTATASSSSTSTSSSGSGRTAANEHHFLIKADGSARITGPDGRVVAWHFRAVPDEPPSIELTREPQASGRTGLILAYKAEDDYGVAAAEATFAAVPPAPPLHALSNAPAKPAARVLVGPPNFPLPLSGGRGKVATGQTTRDLTESPWAGTRVTMTLTARDQAGNVGMSRPRRFVLPERLFTNPLARALIDERSRLALDANQRERVEAALDGLAIAPDRFTPDASQYMGLRTAYWRLVNAKTDDELRGVVDYLWEVAIRIEDGDLSDVEKRLRDAQQALQNALENNASDDDIKRLTDELRQAMQKFMQELAKEAMRNRDQADSSQPMDPNTRFVRPQDLQKMLDRIEQMARNGARDAARQMLSELQNMLNGLQAGRQQQRRGQSQMSQAMDQLGDMIRRQQQLRDRTFKQGQQGQQGENGQQGQQGQQGEQGQNGQQFGDLRQSQEQLREQLRQLREKMEQAMRGRQPGQQGEGQQGEQGQQGQQGQNGQGGMPGESGLGQAEQAMREAEEALGQGDGTGAVDAQSEALQALRRGAQQMAEAMQQQEGGPGGQPGGPSGEMAERNDPLGRPLRSRDYGDDVTVKVPDEMDMQRARQVLEELRRRFSDPSRPRLELDYLERLLHDF</sequence>
<organism evidence="4 5">
    <name type="scientific">Ancylobacter mangrovi</name>
    <dbReference type="NCBI Taxonomy" id="2972472"/>
    <lineage>
        <taxon>Bacteria</taxon>
        <taxon>Pseudomonadati</taxon>
        <taxon>Pseudomonadota</taxon>
        <taxon>Alphaproteobacteria</taxon>
        <taxon>Hyphomicrobiales</taxon>
        <taxon>Xanthobacteraceae</taxon>
        <taxon>Ancylobacter</taxon>
    </lineage>
</organism>
<dbReference type="RefSeq" id="WP_258732269.1">
    <property type="nucleotide sequence ID" value="NZ_JANTHZ010000002.1"/>
</dbReference>
<keyword evidence="5" id="KW-1185">Reference proteome</keyword>
<dbReference type="InterPro" id="IPR012683">
    <property type="entry name" value="CHP02302_TM"/>
</dbReference>
<keyword evidence="3" id="KW-0812">Transmembrane</keyword>
<feature type="compositionally biased region" description="Basic and acidic residues" evidence="2">
    <location>
        <begin position="885"/>
        <end position="912"/>
    </location>
</feature>
<dbReference type="Proteomes" id="UP001151088">
    <property type="component" value="Unassembled WGS sequence"/>
</dbReference>
<feature type="region of interest" description="Disordered" evidence="2">
    <location>
        <begin position="730"/>
        <end position="772"/>
    </location>
</feature>
<feature type="transmembrane region" description="Helical" evidence="3">
    <location>
        <begin position="51"/>
        <end position="74"/>
    </location>
</feature>
<evidence type="ECO:0000256" key="1">
    <source>
        <dbReference type="SAM" id="Coils"/>
    </source>
</evidence>
<protein>
    <submittedName>
        <fullName evidence="4">TIGR02302 family protein</fullName>
    </submittedName>
</protein>
<feature type="transmembrane region" description="Helical" evidence="3">
    <location>
        <begin position="80"/>
        <end position="98"/>
    </location>
</feature>
<comment type="caution">
    <text evidence="4">The sequence shown here is derived from an EMBL/GenBank/DDBJ whole genome shotgun (WGS) entry which is preliminary data.</text>
</comment>
<feature type="compositionally biased region" description="Gly residues" evidence="2">
    <location>
        <begin position="810"/>
        <end position="822"/>
    </location>
</feature>
<keyword evidence="3" id="KW-0472">Membrane</keyword>
<evidence type="ECO:0000313" key="5">
    <source>
        <dbReference type="Proteomes" id="UP001151088"/>
    </source>
</evidence>
<evidence type="ECO:0000313" key="4">
    <source>
        <dbReference type="EMBL" id="MCS0495228.1"/>
    </source>
</evidence>
<feature type="coiled-coil region" evidence="1">
    <location>
        <begin position="589"/>
        <end position="636"/>
    </location>
</feature>
<feature type="region of interest" description="Disordered" evidence="2">
    <location>
        <begin position="283"/>
        <end position="345"/>
    </location>
</feature>
<dbReference type="NCBIfam" id="TIGR02302">
    <property type="entry name" value="aProt_lowcomp"/>
    <property type="match status" value="1"/>
</dbReference>
<feature type="region of interest" description="Disordered" evidence="2">
    <location>
        <begin position="636"/>
        <end position="658"/>
    </location>
</feature>
<dbReference type="AlphaFoldDB" id="A0A9X2PFH0"/>
<accession>A0A9X2PFH0</accession>
<dbReference type="EMBL" id="JANTHZ010000002">
    <property type="protein sequence ID" value="MCS0495228.1"/>
    <property type="molecule type" value="Genomic_DNA"/>
</dbReference>
<feature type="compositionally biased region" description="Gly residues" evidence="2">
    <location>
        <begin position="872"/>
        <end position="882"/>
    </location>
</feature>
<feature type="region of interest" description="Disordered" evidence="2">
    <location>
        <begin position="784"/>
        <end position="912"/>
    </location>
</feature>
<name>A0A9X2PFH0_9HYPH</name>